<dbReference type="EMBL" id="SVCM01000084">
    <property type="protein sequence ID" value="MBE6060033.1"/>
    <property type="molecule type" value="Genomic_DNA"/>
</dbReference>
<accession>A0A927WAB1</accession>
<proteinExistence type="predicted"/>
<dbReference type="Pfam" id="PF01230">
    <property type="entry name" value="HIT"/>
    <property type="match status" value="1"/>
</dbReference>
<reference evidence="4" key="1">
    <citation type="submission" date="2019-04" db="EMBL/GenBank/DDBJ databases">
        <title>Evolution of Biomass-Degrading Anaerobic Consortia Revealed by Metagenomics.</title>
        <authorList>
            <person name="Peng X."/>
        </authorList>
    </citation>
    <scope>NUCLEOTIDE SEQUENCE</scope>
    <source>
        <strain evidence="4">SIG254</strain>
    </source>
</reference>
<dbReference type="PANTHER" id="PTHR46648:SF1">
    <property type="entry name" value="ADENOSINE 5'-MONOPHOSPHORAMIDASE HNT1"/>
    <property type="match status" value="1"/>
</dbReference>
<dbReference type="InterPro" id="IPR036265">
    <property type="entry name" value="HIT-like_sf"/>
</dbReference>
<dbReference type="GO" id="GO:0009117">
    <property type="term" value="P:nucleotide metabolic process"/>
    <property type="evidence" value="ECO:0007669"/>
    <property type="project" value="TreeGrafter"/>
</dbReference>
<name>A0A927WAB1_9CLOT</name>
<dbReference type="PROSITE" id="PS51084">
    <property type="entry name" value="HIT_2"/>
    <property type="match status" value="1"/>
</dbReference>
<evidence type="ECO:0000313" key="4">
    <source>
        <dbReference type="EMBL" id="MBE6060033.1"/>
    </source>
</evidence>
<evidence type="ECO:0000259" key="3">
    <source>
        <dbReference type="PROSITE" id="PS51084"/>
    </source>
</evidence>
<dbReference type="Proteomes" id="UP000768462">
    <property type="component" value="Unassembled WGS sequence"/>
</dbReference>
<feature type="active site" description="Tele-AMP-histidine intermediate" evidence="1">
    <location>
        <position position="98"/>
    </location>
</feature>
<comment type="caution">
    <text evidence="4">The sequence shown here is derived from an EMBL/GenBank/DDBJ whole genome shotgun (WGS) entry which is preliminary data.</text>
</comment>
<feature type="short sequence motif" description="Histidine triad motif" evidence="2">
    <location>
        <begin position="94"/>
        <end position="98"/>
    </location>
</feature>
<dbReference type="PRINTS" id="PR00332">
    <property type="entry name" value="HISTRIAD"/>
</dbReference>
<dbReference type="InterPro" id="IPR001310">
    <property type="entry name" value="Histidine_triad_HIT"/>
</dbReference>
<sequence length="135" mass="15590">MDCIFCKIVKGDLPSNLVYEDDLIMCFLTIEPINEGHVLIIPKSHYLDTDEIPTEVVTSMMVLSKRIVKVIKEKYSPDGYSVMQNGGEFNDIGHYHMHVFPRYKGDGFGWTFSDKKHNFSQEIAKELKIMLDKEI</sequence>
<gene>
    <name evidence="4" type="ORF">E7215_07655</name>
</gene>
<evidence type="ECO:0000256" key="2">
    <source>
        <dbReference type="PROSITE-ProRule" id="PRU00464"/>
    </source>
</evidence>
<dbReference type="Gene3D" id="3.30.428.10">
    <property type="entry name" value="HIT-like"/>
    <property type="match status" value="1"/>
</dbReference>
<dbReference type="PANTHER" id="PTHR46648">
    <property type="entry name" value="HIT FAMILY PROTEIN 1"/>
    <property type="match status" value="1"/>
</dbReference>
<feature type="domain" description="HIT" evidence="3">
    <location>
        <begin position="4"/>
        <end position="109"/>
    </location>
</feature>
<evidence type="ECO:0000313" key="5">
    <source>
        <dbReference type="Proteomes" id="UP000768462"/>
    </source>
</evidence>
<dbReference type="GO" id="GO:0003824">
    <property type="term" value="F:catalytic activity"/>
    <property type="evidence" value="ECO:0007669"/>
    <property type="project" value="InterPro"/>
</dbReference>
<dbReference type="SUPFAM" id="SSF54197">
    <property type="entry name" value="HIT-like"/>
    <property type="match status" value="1"/>
</dbReference>
<organism evidence="4 5">
    <name type="scientific">Clostridium sulfidigenes</name>
    <dbReference type="NCBI Taxonomy" id="318464"/>
    <lineage>
        <taxon>Bacteria</taxon>
        <taxon>Bacillati</taxon>
        <taxon>Bacillota</taxon>
        <taxon>Clostridia</taxon>
        <taxon>Eubacteriales</taxon>
        <taxon>Clostridiaceae</taxon>
        <taxon>Clostridium</taxon>
    </lineage>
</organism>
<dbReference type="InterPro" id="IPR011146">
    <property type="entry name" value="HIT-like"/>
</dbReference>
<protein>
    <submittedName>
        <fullName evidence="4">HIT family protein</fullName>
    </submittedName>
</protein>
<dbReference type="AlphaFoldDB" id="A0A927WAB1"/>
<evidence type="ECO:0000256" key="1">
    <source>
        <dbReference type="PIRSR" id="PIRSR601310-1"/>
    </source>
</evidence>